<evidence type="ECO:0000256" key="3">
    <source>
        <dbReference type="SAM" id="MobiDB-lite"/>
    </source>
</evidence>
<sequence>MGLQFYVGEVQTQINEANRMNNEAKQAISTLQSSISQFLSAPLSGKAYDSAKRYFSVVYTPLCRSATMTGEALVQAHRKLLSDYQGSVSSIDTIEDQINQQINQLEALKRSIEAQMQTAKTMRPDLERRYMNACDSIAKKREKLQKFHDYNSRSASIFSEFDASQREFSRGVAQVQNSKAWNSSSGTFDLGRLDMSWAVSINERWEKREKRNEQMRKVMVKNTLGKLEGYTIIRTELGEWYLMKNGKYIMADKYPDLYTELEKCKNYLTKDQYSDEKLKINRDEITFVPGLGGAGLLGRGADILRKGTGIIKIGKNIVDAINNAPTLNASNETAELDKAREKGEPAKNHKVIPADESKNLKRDGEPNSSEDLLNPDGSVKQRRYYGPDGRALEDIDFNHPDDGTHEFPHRHKWDWDKKVPRQKGEW</sequence>
<reference evidence="5 6" key="1">
    <citation type="submission" date="2017-11" db="EMBL/GenBank/DDBJ databases">
        <title>Draft genome sequence of Enterococcus plantarum TRW2 strain isolated from lettuce.</title>
        <authorList>
            <person name="Kim E.B."/>
            <person name="Marco M.L."/>
            <person name="Williams T.R."/>
            <person name="You I.H."/>
        </authorList>
    </citation>
    <scope>NUCLEOTIDE SEQUENCE [LARGE SCALE GENOMIC DNA]</scope>
    <source>
        <strain evidence="5 6">TRW2</strain>
    </source>
</reference>
<proteinExistence type="inferred from homology"/>
<dbReference type="RefSeq" id="WP_111248099.1">
    <property type="nucleotide sequence ID" value="NZ_PIEU01000078.1"/>
</dbReference>
<comment type="similarity">
    <text evidence="1">In the N-terminal section; belongs to the LXG family.</text>
</comment>
<name>A0A2W3ZUW7_9ENTE</name>
<accession>A0A2W3ZUW7</accession>
<keyword evidence="2" id="KW-0175">Coiled coil</keyword>
<feature type="compositionally biased region" description="Basic and acidic residues" evidence="3">
    <location>
        <begin position="390"/>
        <end position="426"/>
    </location>
</feature>
<dbReference type="Pfam" id="PF04740">
    <property type="entry name" value="LXG"/>
    <property type="match status" value="1"/>
</dbReference>
<evidence type="ECO:0000256" key="1">
    <source>
        <dbReference type="ARBA" id="ARBA00034117"/>
    </source>
</evidence>
<organism evidence="5 6">
    <name type="scientific">Enterococcus plantarum</name>
    <dbReference type="NCBI Taxonomy" id="1077675"/>
    <lineage>
        <taxon>Bacteria</taxon>
        <taxon>Bacillati</taxon>
        <taxon>Bacillota</taxon>
        <taxon>Bacilli</taxon>
        <taxon>Lactobacillales</taxon>
        <taxon>Enterococcaceae</taxon>
        <taxon>Enterococcus</taxon>
    </lineage>
</organism>
<comment type="caution">
    <text evidence="5">The sequence shown here is derived from an EMBL/GenBank/DDBJ whole genome shotgun (WGS) entry which is preliminary data.</text>
</comment>
<dbReference type="EMBL" id="PIEU01000078">
    <property type="protein sequence ID" value="PZL72643.1"/>
    <property type="molecule type" value="Genomic_DNA"/>
</dbReference>
<evidence type="ECO:0000313" key="6">
    <source>
        <dbReference type="Proteomes" id="UP000249828"/>
    </source>
</evidence>
<feature type="region of interest" description="Disordered" evidence="3">
    <location>
        <begin position="332"/>
        <end position="426"/>
    </location>
</feature>
<evidence type="ECO:0000259" key="4">
    <source>
        <dbReference type="PROSITE" id="PS51756"/>
    </source>
</evidence>
<dbReference type="AlphaFoldDB" id="A0A2W3ZUW7"/>
<keyword evidence="6" id="KW-1185">Reference proteome</keyword>
<dbReference type="Proteomes" id="UP000249828">
    <property type="component" value="Unassembled WGS sequence"/>
</dbReference>
<evidence type="ECO:0000256" key="2">
    <source>
        <dbReference type="SAM" id="Coils"/>
    </source>
</evidence>
<evidence type="ECO:0000313" key="5">
    <source>
        <dbReference type="EMBL" id="PZL72643.1"/>
    </source>
</evidence>
<dbReference type="PROSITE" id="PS51756">
    <property type="entry name" value="LXG"/>
    <property type="match status" value="1"/>
</dbReference>
<feature type="domain" description="LXG" evidence="4">
    <location>
        <begin position="1"/>
        <end position="218"/>
    </location>
</feature>
<feature type="coiled-coil region" evidence="2">
    <location>
        <begin position="7"/>
        <end position="34"/>
    </location>
</feature>
<gene>
    <name evidence="5" type="ORF">CI088_10080</name>
</gene>
<feature type="coiled-coil region" evidence="2">
    <location>
        <begin position="91"/>
        <end position="122"/>
    </location>
</feature>
<dbReference type="InterPro" id="IPR006829">
    <property type="entry name" value="LXG_dom"/>
</dbReference>
<feature type="compositionally biased region" description="Basic and acidic residues" evidence="3">
    <location>
        <begin position="335"/>
        <end position="365"/>
    </location>
</feature>
<protein>
    <recommendedName>
        <fullName evidence="4">LXG domain-containing protein</fullName>
    </recommendedName>
</protein>